<evidence type="ECO:0000256" key="5">
    <source>
        <dbReference type="PROSITE-ProRule" id="PRU00277"/>
    </source>
</evidence>
<feature type="signal peptide" evidence="8">
    <location>
        <begin position="1"/>
        <end position="22"/>
    </location>
</feature>
<feature type="compositionally biased region" description="Pro residues" evidence="7">
    <location>
        <begin position="171"/>
        <end position="188"/>
    </location>
</feature>
<dbReference type="PANTHER" id="PTHR43811">
    <property type="entry name" value="FKBP-TYPE PEPTIDYL-PROLYL CIS-TRANS ISOMERASE FKPA"/>
    <property type="match status" value="1"/>
</dbReference>
<keyword evidence="3 5" id="KW-0697">Rotamase</keyword>
<dbReference type="AlphaFoldDB" id="A0A934KD37"/>
<reference evidence="10" key="1">
    <citation type="submission" date="2020-10" db="EMBL/GenBank/DDBJ databases">
        <title>Ca. Dormibacterota MAGs.</title>
        <authorList>
            <person name="Montgomery K."/>
        </authorList>
    </citation>
    <scope>NUCLEOTIDE SEQUENCE [LARGE SCALE GENOMIC DNA]</scope>
    <source>
        <strain evidence="10">SC8812_S17_10</strain>
    </source>
</reference>
<name>A0A934KD37_9BACT</name>
<keyword evidence="11" id="KW-1185">Reference proteome</keyword>
<feature type="chain" id="PRO_5044806288" description="Peptidyl-prolyl cis-trans isomerase" evidence="8">
    <location>
        <begin position="23"/>
        <end position="188"/>
    </location>
</feature>
<organism evidence="10 11">
    <name type="scientific">Candidatus Nephthysia bennettiae</name>
    <dbReference type="NCBI Taxonomy" id="3127016"/>
    <lineage>
        <taxon>Bacteria</taxon>
        <taxon>Bacillati</taxon>
        <taxon>Candidatus Dormiibacterota</taxon>
        <taxon>Candidatus Dormibacteria</taxon>
        <taxon>Candidatus Dormibacterales</taxon>
        <taxon>Candidatus Dormibacteraceae</taxon>
        <taxon>Candidatus Nephthysia</taxon>
    </lineage>
</organism>
<dbReference type="RefSeq" id="WP_338204836.1">
    <property type="nucleotide sequence ID" value="NZ_JAEKNR010000225.1"/>
</dbReference>
<dbReference type="EMBL" id="JAEKNR010000225">
    <property type="protein sequence ID" value="MBJ7600853.1"/>
    <property type="molecule type" value="Genomic_DNA"/>
</dbReference>
<evidence type="ECO:0000256" key="8">
    <source>
        <dbReference type="SAM" id="SignalP"/>
    </source>
</evidence>
<dbReference type="GO" id="GO:0003755">
    <property type="term" value="F:peptidyl-prolyl cis-trans isomerase activity"/>
    <property type="evidence" value="ECO:0007669"/>
    <property type="project" value="UniProtKB-UniRule"/>
</dbReference>
<protein>
    <recommendedName>
        <fullName evidence="6">Peptidyl-prolyl cis-trans isomerase</fullName>
        <ecNumber evidence="6">5.2.1.8</ecNumber>
    </recommendedName>
</protein>
<keyword evidence="4 5" id="KW-0413">Isomerase</keyword>
<dbReference type="InterPro" id="IPR046357">
    <property type="entry name" value="PPIase_dom_sf"/>
</dbReference>
<dbReference type="Proteomes" id="UP000612893">
    <property type="component" value="Unassembled WGS sequence"/>
</dbReference>
<comment type="catalytic activity">
    <reaction evidence="1 5 6">
        <text>[protein]-peptidylproline (omega=180) = [protein]-peptidylproline (omega=0)</text>
        <dbReference type="Rhea" id="RHEA:16237"/>
        <dbReference type="Rhea" id="RHEA-COMP:10747"/>
        <dbReference type="Rhea" id="RHEA-COMP:10748"/>
        <dbReference type="ChEBI" id="CHEBI:83833"/>
        <dbReference type="ChEBI" id="CHEBI:83834"/>
        <dbReference type="EC" id="5.2.1.8"/>
    </reaction>
</comment>
<sequence length="188" mass="18926">MRSRSALAGVAALLFLVACGYADPAGSGGSAATTDQTTPTPLAGVDDFNEGSGKPVITLPDGLKYINLKVGDGALATSKSTVRVHYTGWLSSGQKFDSSRDRGQPFDVTLGQGQVIPGWDEGIPGMKVGGRRKLIIPPALGYGDQGSPPVIPAKATLVFTVELLAVTAAPSPSPGASPGVSPSPGPTG</sequence>
<feature type="region of interest" description="Disordered" evidence="7">
    <location>
        <begin position="169"/>
        <end position="188"/>
    </location>
</feature>
<comment type="similarity">
    <text evidence="2 6">Belongs to the FKBP-type PPIase family.</text>
</comment>
<evidence type="ECO:0000313" key="10">
    <source>
        <dbReference type="EMBL" id="MBJ7600853.1"/>
    </source>
</evidence>
<evidence type="ECO:0000259" key="9">
    <source>
        <dbReference type="PROSITE" id="PS50059"/>
    </source>
</evidence>
<evidence type="ECO:0000256" key="4">
    <source>
        <dbReference type="ARBA" id="ARBA00023235"/>
    </source>
</evidence>
<accession>A0A934KD37</accession>
<gene>
    <name evidence="10" type="ORF">JF922_22640</name>
</gene>
<evidence type="ECO:0000256" key="3">
    <source>
        <dbReference type="ARBA" id="ARBA00023110"/>
    </source>
</evidence>
<evidence type="ECO:0000256" key="7">
    <source>
        <dbReference type="SAM" id="MobiDB-lite"/>
    </source>
</evidence>
<dbReference type="Pfam" id="PF00254">
    <property type="entry name" value="FKBP_C"/>
    <property type="match status" value="1"/>
</dbReference>
<dbReference type="FunFam" id="3.10.50.40:FF:000006">
    <property type="entry name" value="Peptidyl-prolyl cis-trans isomerase"/>
    <property type="match status" value="1"/>
</dbReference>
<dbReference type="Gene3D" id="3.10.50.40">
    <property type="match status" value="1"/>
</dbReference>
<dbReference type="PANTHER" id="PTHR43811:SF19">
    <property type="entry name" value="39 KDA FK506-BINDING NUCLEAR PROTEIN"/>
    <property type="match status" value="1"/>
</dbReference>
<feature type="region of interest" description="Disordered" evidence="7">
    <location>
        <begin position="27"/>
        <end position="49"/>
    </location>
</feature>
<evidence type="ECO:0000313" key="11">
    <source>
        <dbReference type="Proteomes" id="UP000612893"/>
    </source>
</evidence>
<feature type="domain" description="PPIase FKBP-type" evidence="9">
    <location>
        <begin position="79"/>
        <end position="167"/>
    </location>
</feature>
<dbReference type="SUPFAM" id="SSF54534">
    <property type="entry name" value="FKBP-like"/>
    <property type="match status" value="1"/>
</dbReference>
<evidence type="ECO:0000256" key="6">
    <source>
        <dbReference type="RuleBase" id="RU003915"/>
    </source>
</evidence>
<feature type="compositionally biased region" description="Polar residues" evidence="7">
    <location>
        <begin position="30"/>
        <end position="40"/>
    </location>
</feature>
<evidence type="ECO:0000256" key="1">
    <source>
        <dbReference type="ARBA" id="ARBA00000971"/>
    </source>
</evidence>
<evidence type="ECO:0000256" key="2">
    <source>
        <dbReference type="ARBA" id="ARBA00006577"/>
    </source>
</evidence>
<proteinExistence type="inferred from homology"/>
<dbReference type="PROSITE" id="PS51257">
    <property type="entry name" value="PROKAR_LIPOPROTEIN"/>
    <property type="match status" value="1"/>
</dbReference>
<dbReference type="PROSITE" id="PS50059">
    <property type="entry name" value="FKBP_PPIASE"/>
    <property type="match status" value="1"/>
</dbReference>
<dbReference type="EC" id="5.2.1.8" evidence="6"/>
<dbReference type="InterPro" id="IPR001179">
    <property type="entry name" value="PPIase_FKBP_dom"/>
</dbReference>
<comment type="caution">
    <text evidence="10">The sequence shown here is derived from an EMBL/GenBank/DDBJ whole genome shotgun (WGS) entry which is preliminary data.</text>
</comment>
<keyword evidence="8" id="KW-0732">Signal</keyword>